<dbReference type="Proteomes" id="UP001180973">
    <property type="component" value="Unassembled WGS sequence"/>
</dbReference>
<dbReference type="SMART" id="SM00495">
    <property type="entry name" value="ChtBD3"/>
    <property type="match status" value="1"/>
</dbReference>
<sequence>MSGAGGRREVAGGEPGRCGGGVAGDCHRAASEAGQQRGAKLRQQADWLYFADRQVLTPAQVAARVAGHRSAGTTHTDTVGAGGACPTPPPSSPPPSSPPSSPPPSTPPPSTPPPANCAGAPNWDRNTVYLGGQRVRHNGRLWQANWWTLGSEPGLTAQWRDLGPC</sequence>
<dbReference type="Gene3D" id="2.10.10.20">
    <property type="entry name" value="Carbohydrate-binding module superfamily 5/12"/>
    <property type="match status" value="1"/>
</dbReference>
<proteinExistence type="predicted"/>
<evidence type="ECO:0000256" key="2">
    <source>
        <dbReference type="SAM" id="MobiDB-lite"/>
    </source>
</evidence>
<evidence type="ECO:0000313" key="5">
    <source>
        <dbReference type="Proteomes" id="UP001180973"/>
    </source>
</evidence>
<feature type="compositionally biased region" description="Gly residues" evidence="2">
    <location>
        <begin position="13"/>
        <end position="23"/>
    </location>
</feature>
<feature type="region of interest" description="Disordered" evidence="2">
    <location>
        <begin position="63"/>
        <end position="121"/>
    </location>
</feature>
<dbReference type="CDD" id="cd12215">
    <property type="entry name" value="ChiC_BD"/>
    <property type="match status" value="1"/>
</dbReference>
<reference evidence="4" key="1">
    <citation type="submission" date="2023-09" db="EMBL/GenBank/DDBJ databases">
        <title>30 novel species of actinomycetes from the DSMZ collection.</title>
        <authorList>
            <person name="Nouioui I."/>
        </authorList>
    </citation>
    <scope>NUCLEOTIDE SEQUENCE</scope>
    <source>
        <strain evidence="4">DSM 115977</strain>
    </source>
</reference>
<feature type="domain" description="Chitin-binding type-3" evidence="3">
    <location>
        <begin position="120"/>
        <end position="162"/>
    </location>
</feature>
<organism evidence="4 5">
    <name type="scientific">Micromonospora reichwaldensis</name>
    <dbReference type="NCBI Taxonomy" id="3075516"/>
    <lineage>
        <taxon>Bacteria</taxon>
        <taxon>Bacillati</taxon>
        <taxon>Actinomycetota</taxon>
        <taxon>Actinomycetes</taxon>
        <taxon>Micromonosporales</taxon>
        <taxon>Micromonosporaceae</taxon>
        <taxon>Micromonospora</taxon>
    </lineage>
</organism>
<dbReference type="SUPFAM" id="SSF51055">
    <property type="entry name" value="Carbohydrate binding domain"/>
    <property type="match status" value="1"/>
</dbReference>
<gene>
    <name evidence="4" type="ORF">RM555_16355</name>
</gene>
<feature type="compositionally biased region" description="Pro residues" evidence="2">
    <location>
        <begin position="86"/>
        <end position="115"/>
    </location>
</feature>
<evidence type="ECO:0000256" key="1">
    <source>
        <dbReference type="ARBA" id="ARBA00022801"/>
    </source>
</evidence>
<comment type="caution">
    <text evidence="4">The sequence shown here is derived from an EMBL/GenBank/DDBJ whole genome shotgun (WGS) entry which is preliminary data.</text>
</comment>
<name>A0ABU2WXA5_9ACTN</name>
<feature type="region of interest" description="Disordered" evidence="2">
    <location>
        <begin position="1"/>
        <end position="41"/>
    </location>
</feature>
<evidence type="ECO:0000259" key="3">
    <source>
        <dbReference type="SMART" id="SM00495"/>
    </source>
</evidence>
<accession>A0ABU2WXA5</accession>
<keyword evidence="1" id="KW-0378">Hydrolase</keyword>
<dbReference type="InterPro" id="IPR036573">
    <property type="entry name" value="CBM_sf_5/12"/>
</dbReference>
<evidence type="ECO:0000313" key="4">
    <source>
        <dbReference type="EMBL" id="MDT0530566.1"/>
    </source>
</evidence>
<dbReference type="Pfam" id="PF02839">
    <property type="entry name" value="CBM_5_12"/>
    <property type="match status" value="1"/>
</dbReference>
<feature type="compositionally biased region" description="Basic and acidic residues" evidence="2">
    <location>
        <begin position="1"/>
        <end position="11"/>
    </location>
</feature>
<protein>
    <recommendedName>
        <fullName evidence="3">Chitin-binding type-3 domain-containing protein</fullName>
    </recommendedName>
</protein>
<keyword evidence="5" id="KW-1185">Reference proteome</keyword>
<dbReference type="RefSeq" id="WP_311412551.1">
    <property type="nucleotide sequence ID" value="NZ_JAVRFL010000017.1"/>
</dbReference>
<dbReference type="EMBL" id="JAVRFL010000017">
    <property type="protein sequence ID" value="MDT0530566.1"/>
    <property type="molecule type" value="Genomic_DNA"/>
</dbReference>
<dbReference type="InterPro" id="IPR003610">
    <property type="entry name" value="CBM5/12"/>
</dbReference>